<evidence type="ECO:0008006" key="6">
    <source>
        <dbReference type="Google" id="ProtNLM"/>
    </source>
</evidence>
<dbReference type="AlphaFoldDB" id="A0A4P2PVT9"/>
<organism evidence="4 5">
    <name type="scientific">Sorangium cellulosum</name>
    <name type="common">Polyangium cellulosum</name>
    <dbReference type="NCBI Taxonomy" id="56"/>
    <lineage>
        <taxon>Bacteria</taxon>
        <taxon>Pseudomonadati</taxon>
        <taxon>Myxococcota</taxon>
        <taxon>Polyangia</taxon>
        <taxon>Polyangiales</taxon>
        <taxon>Polyangiaceae</taxon>
        <taxon>Sorangium</taxon>
    </lineage>
</organism>
<dbReference type="EMBL" id="CP012670">
    <property type="protein sequence ID" value="AUX20628.1"/>
    <property type="molecule type" value="Genomic_DNA"/>
</dbReference>
<evidence type="ECO:0000256" key="1">
    <source>
        <dbReference type="SAM" id="Coils"/>
    </source>
</evidence>
<sequence length="1232" mass="136432">MTTRIHDLLDLPEAVRKGDFVQDLTGGIAQPERTVKDYAITPKIVQTFEHALSIIGSALRDGRSQAAYLHGSFGAGKSHFMAVLDLMLADHPAPWSRGELHALRGKNAWIGKKKLLQLPIHMLGAQDMESKILGSYVAWVARNHPDAPTPAVYADQGLFEDARRLRATLGDDVFFGKLNGGVQQAASGWGKLAQKREWDAASFDAAASAQYVGEGDRDARSPRARLFSDLVRTFFTSWTAQQGRFVDLDTGLGVMSRHAKSLGFDALVLYLDELVLWLAGNSSDLPFVGREVQKMVKLKEAQDADRAIPIVSFIARQRDLSQFLGEQAQGAVRTELSRNLSHHDGRFETITLADSNLPAIVAHRVVRPKDESAAQRLADDFARTWRAAGQAQSVLIGSEGDEADFKKVYPFSPALIEALVALSDCLQRERTAIRILMELLVSHLPDLELGRVVPVGDAFDTLAESEDPIDDPVMKARFDRARDLYRESFLPIIRRQHDTDNPAACQRLREDHDRRLGCSGCQQRMCRNDNRLAKTLLMAALVPDARPFKGLTVKRLAHLNHGAIASPIPGAEMQVVVKRLRDWVSQVGALRLGEQADPEVSIHLAGVDLQPILAHAAEADTTGARKNAMRRLLFEALALDSEGTVVEAELPFHGTRRKGRARFGNVREMDDTTLTCPREYEWQVIIDYPFDERGHGPDEDLRTVERYRDTRPAGAPPNPTVVWLPTFFSHALERELGELVVLEHILDGDARKYLGHLRVEDQATARADLTSLRAQKEALVKRTLAQAYGLAMANDSAFLDRSRTVDEHFIPLLGDLDIRAVLAGTMKDGFRQVVDMVLSKQYPHHPRFDGTVSVTRMEKVGALVEKLLDERDRRMNVEKGERNDLRAYADPLGITETGDVAVLLRERPFQEIEQQRRQAGIDTPTVGNVRGWLDPQRTRGLPAEVEDVLISLYASWSGRTFRRGGKSYTLPRPGQLPDDVELLRPELPTQAEWTEALNRAGELFGVAIGGRSLGARNLSAFAEKVKERLEAARDAAELPAALEPRVRDWAEPEAAPRLVTARASAALIAQLARGDGASIVRDLAGFTPKTSIAAMARNFKTAAASKHLLEEDARWILFRQVKGLLGDAERGERAKLLLADLAALLTADEVNKMLADGLGDLTRRADELLRVPTDPKPPVGVDEEVVLEASNDLASAKAAAKALRELAERLEAEGRDASRIEIRLKAWKRRPE</sequence>
<gene>
    <name evidence="4" type="ORF">SOCEGT47_011010</name>
</gene>
<evidence type="ECO:0000313" key="5">
    <source>
        <dbReference type="Proteomes" id="UP000295781"/>
    </source>
</evidence>
<proteinExistence type="predicted"/>
<dbReference type="OrthoDB" id="3201900at2"/>
<dbReference type="Pfam" id="PF26382">
    <property type="entry name" value="BREX_PglY_6th"/>
    <property type="match status" value="1"/>
</dbReference>
<accession>A0A4P2PVT9</accession>
<dbReference type="InterPro" id="IPR058747">
    <property type="entry name" value="PglY_C"/>
</dbReference>
<dbReference type="RefSeq" id="WP_129345937.1">
    <property type="nucleotide sequence ID" value="NZ_CP012670.1"/>
</dbReference>
<reference evidence="4 5" key="1">
    <citation type="submission" date="2015-09" db="EMBL/GenBank/DDBJ databases">
        <title>Sorangium comparison.</title>
        <authorList>
            <person name="Zaburannyi N."/>
            <person name="Bunk B."/>
            <person name="Overmann J."/>
            <person name="Mueller R."/>
        </authorList>
    </citation>
    <scope>NUCLEOTIDE SEQUENCE [LARGE SCALE GENOMIC DNA]</scope>
    <source>
        <strain evidence="4 5">So ceGT47</strain>
    </source>
</reference>
<feature type="domain" description="ATPase PglY 5th" evidence="2">
    <location>
        <begin position="856"/>
        <end position="954"/>
    </location>
</feature>
<keyword evidence="1" id="KW-0175">Coiled coil</keyword>
<dbReference type="Pfam" id="PF26381">
    <property type="entry name" value="BREX_PglY_5th"/>
    <property type="match status" value="1"/>
</dbReference>
<name>A0A4P2PVT9_SORCE</name>
<dbReference type="Proteomes" id="UP000295781">
    <property type="component" value="Chromosome"/>
</dbReference>
<evidence type="ECO:0000259" key="3">
    <source>
        <dbReference type="Pfam" id="PF26382"/>
    </source>
</evidence>
<feature type="domain" description="ATPase PglY C-terminal" evidence="3">
    <location>
        <begin position="998"/>
        <end position="1172"/>
    </location>
</feature>
<feature type="coiled-coil region" evidence="1">
    <location>
        <begin position="1186"/>
        <end position="1223"/>
    </location>
</feature>
<protein>
    <recommendedName>
        <fullName evidence="6">Phage resistance protein</fullName>
    </recommendedName>
</protein>
<evidence type="ECO:0000259" key="2">
    <source>
        <dbReference type="Pfam" id="PF26381"/>
    </source>
</evidence>
<evidence type="ECO:0000313" key="4">
    <source>
        <dbReference type="EMBL" id="AUX20628.1"/>
    </source>
</evidence>
<dbReference type="InterPro" id="IPR058748">
    <property type="entry name" value="PglY_5th"/>
</dbReference>